<evidence type="ECO:0000313" key="2">
    <source>
        <dbReference type="Proteomes" id="UP001279734"/>
    </source>
</evidence>
<sequence>MPFLWGSARIQWPPHSKPVVFQTNKNADHADAPGVVGCESGVIPRVSVPAVTSWDQAGLDFGLGPKLLVTPSKCDSENVENLEDSVTDLVAGLPRITSCPAKLQQLTPAPPGPESQDPLAPIACSPSASASIGIQMRVSEGFWCLDGPIDVQLDPSSPDGLWSVDLSSDSVAAACDSSIFPVPVAENLLPTQCSLFVC</sequence>
<reference evidence="1" key="1">
    <citation type="submission" date="2023-05" db="EMBL/GenBank/DDBJ databases">
        <title>Nepenthes gracilis genome sequencing.</title>
        <authorList>
            <person name="Fukushima K."/>
        </authorList>
    </citation>
    <scope>NUCLEOTIDE SEQUENCE</scope>
    <source>
        <strain evidence="1">SING2019-196</strain>
    </source>
</reference>
<comment type="caution">
    <text evidence="1">The sequence shown here is derived from an EMBL/GenBank/DDBJ whole genome shotgun (WGS) entry which is preliminary data.</text>
</comment>
<organism evidence="1 2">
    <name type="scientific">Nepenthes gracilis</name>
    <name type="common">Slender pitcher plant</name>
    <dbReference type="NCBI Taxonomy" id="150966"/>
    <lineage>
        <taxon>Eukaryota</taxon>
        <taxon>Viridiplantae</taxon>
        <taxon>Streptophyta</taxon>
        <taxon>Embryophyta</taxon>
        <taxon>Tracheophyta</taxon>
        <taxon>Spermatophyta</taxon>
        <taxon>Magnoliopsida</taxon>
        <taxon>eudicotyledons</taxon>
        <taxon>Gunneridae</taxon>
        <taxon>Pentapetalae</taxon>
        <taxon>Caryophyllales</taxon>
        <taxon>Nepenthaceae</taxon>
        <taxon>Nepenthes</taxon>
    </lineage>
</organism>
<evidence type="ECO:0000313" key="1">
    <source>
        <dbReference type="EMBL" id="GMH16858.1"/>
    </source>
</evidence>
<name>A0AAD3XTN3_NEPGR</name>
<gene>
    <name evidence="1" type="ORF">Nepgr_018699</name>
</gene>
<accession>A0AAD3XTN3</accession>
<dbReference type="EMBL" id="BSYO01000017">
    <property type="protein sequence ID" value="GMH16858.1"/>
    <property type="molecule type" value="Genomic_DNA"/>
</dbReference>
<keyword evidence="2" id="KW-1185">Reference proteome</keyword>
<dbReference type="AlphaFoldDB" id="A0AAD3XTN3"/>
<proteinExistence type="predicted"/>
<dbReference type="Proteomes" id="UP001279734">
    <property type="component" value="Unassembled WGS sequence"/>
</dbReference>
<protein>
    <submittedName>
        <fullName evidence="1">Uncharacterized protein</fullName>
    </submittedName>
</protein>